<dbReference type="PROSITE" id="PS51482">
    <property type="entry name" value="DEGV"/>
    <property type="match status" value="1"/>
</dbReference>
<proteinExistence type="predicted"/>
<dbReference type="NCBIfam" id="TIGR00762">
    <property type="entry name" value="DegV"/>
    <property type="match status" value="1"/>
</dbReference>
<dbReference type="EMBL" id="JADOTZ010000001">
    <property type="protein sequence ID" value="MBG6083344.1"/>
    <property type="molecule type" value="Genomic_DNA"/>
</dbReference>
<name>A0A931GKB1_9MICC</name>
<dbReference type="InterPro" id="IPR050270">
    <property type="entry name" value="DegV_domain_contain"/>
</dbReference>
<dbReference type="Proteomes" id="UP000625033">
    <property type="component" value="Unassembled WGS sequence"/>
</dbReference>
<dbReference type="InterPro" id="IPR043168">
    <property type="entry name" value="DegV_C"/>
</dbReference>
<dbReference type="Pfam" id="PF02645">
    <property type="entry name" value="DegV"/>
    <property type="match status" value="1"/>
</dbReference>
<dbReference type="PANTHER" id="PTHR33434:SF2">
    <property type="entry name" value="FATTY ACID-BINDING PROTEIN TM_1468"/>
    <property type="match status" value="1"/>
</dbReference>
<evidence type="ECO:0000313" key="4">
    <source>
        <dbReference type="Proteomes" id="UP000625033"/>
    </source>
</evidence>
<evidence type="ECO:0000256" key="2">
    <source>
        <dbReference type="SAM" id="MobiDB-lite"/>
    </source>
</evidence>
<gene>
    <name evidence="3" type="ORF">IW252_000111</name>
</gene>
<dbReference type="Gene3D" id="3.30.1180.10">
    <property type="match status" value="1"/>
</dbReference>
<sequence>MATRGRPGRGWLDRIRRRASSETADGPQPPIRPRVAVVTDSAASLRASDIERWASVVRVVPMPVMIDGQIFTEGHDDAAAALAHGLAAAVRISTSRPAPGVFARCYRDLLAEGFEAVVSIHLSGELSGTAEAARAAAREVDGEVRVVDTRTVGMAEGFAVLDAAEAASSGLAAEEVEAAARRGEAGMINFVLPTLEQLRRGGRITLAASVLGTLLSVKPILTLNHGRIEIREKARSTSRAVDRLVELSRQRALECERETGRKPRVAIHSYGSGEVGQELAHELAAFAREEVVLVDLPAVLAAHTGAGVVAVVVR</sequence>
<keyword evidence="4" id="KW-1185">Reference proteome</keyword>
<feature type="region of interest" description="Disordered" evidence="2">
    <location>
        <begin position="1"/>
        <end position="32"/>
    </location>
</feature>
<comment type="caution">
    <text evidence="3">The sequence shown here is derived from an EMBL/GenBank/DDBJ whole genome shotgun (WGS) entry which is preliminary data.</text>
</comment>
<evidence type="ECO:0000256" key="1">
    <source>
        <dbReference type="ARBA" id="ARBA00023121"/>
    </source>
</evidence>
<evidence type="ECO:0000313" key="3">
    <source>
        <dbReference type="EMBL" id="MBG6083344.1"/>
    </source>
</evidence>
<dbReference type="GO" id="GO:0008289">
    <property type="term" value="F:lipid binding"/>
    <property type="evidence" value="ECO:0007669"/>
    <property type="project" value="UniProtKB-KW"/>
</dbReference>
<reference evidence="3" key="1">
    <citation type="submission" date="2020-11" db="EMBL/GenBank/DDBJ databases">
        <title>Sequencing the genomes of 1000 actinobacteria strains.</title>
        <authorList>
            <person name="Klenk H.-P."/>
        </authorList>
    </citation>
    <scope>NUCLEOTIDE SEQUENCE</scope>
    <source>
        <strain evidence="3">DSM 26152</strain>
    </source>
</reference>
<keyword evidence="1" id="KW-0446">Lipid-binding</keyword>
<protein>
    <submittedName>
        <fullName evidence="3">DegV family protein with EDD domain</fullName>
    </submittedName>
</protein>
<organism evidence="3 4">
    <name type="scientific">Zhihengliuella flava</name>
    <dbReference type="NCBI Taxonomy" id="1285193"/>
    <lineage>
        <taxon>Bacteria</taxon>
        <taxon>Bacillati</taxon>
        <taxon>Actinomycetota</taxon>
        <taxon>Actinomycetes</taxon>
        <taxon>Micrococcales</taxon>
        <taxon>Micrococcaceae</taxon>
        <taxon>Zhihengliuella</taxon>
    </lineage>
</organism>
<accession>A0A931GKB1</accession>
<dbReference type="RefSeq" id="WP_196834795.1">
    <property type="nucleotide sequence ID" value="NZ_JADOTZ010000001.1"/>
</dbReference>
<dbReference type="PANTHER" id="PTHR33434">
    <property type="entry name" value="DEGV DOMAIN-CONTAINING PROTEIN DR_1986-RELATED"/>
    <property type="match status" value="1"/>
</dbReference>
<dbReference type="SUPFAM" id="SSF82549">
    <property type="entry name" value="DAK1/DegV-like"/>
    <property type="match status" value="1"/>
</dbReference>
<dbReference type="InterPro" id="IPR003797">
    <property type="entry name" value="DegV"/>
</dbReference>
<dbReference type="AlphaFoldDB" id="A0A931GKB1"/>
<dbReference type="Gene3D" id="3.40.50.10170">
    <property type="match status" value="1"/>
</dbReference>